<dbReference type="SUPFAM" id="SSF46785">
    <property type="entry name" value="Winged helix' DNA-binding domain"/>
    <property type="match status" value="1"/>
</dbReference>
<protein>
    <recommendedName>
        <fullName evidence="2">HTH marR-type domain-containing protein</fullName>
    </recommendedName>
</protein>
<dbReference type="Gene3D" id="1.10.10.10">
    <property type="entry name" value="Winged helix-like DNA-binding domain superfamily/Winged helix DNA-binding domain"/>
    <property type="match status" value="1"/>
</dbReference>
<dbReference type="SMART" id="SM00347">
    <property type="entry name" value="HTH_MARR"/>
    <property type="match status" value="1"/>
</dbReference>
<feature type="region of interest" description="Disordered" evidence="1">
    <location>
        <begin position="155"/>
        <end position="226"/>
    </location>
</feature>
<evidence type="ECO:0000313" key="4">
    <source>
        <dbReference type="Proteomes" id="UP001428817"/>
    </source>
</evidence>
<evidence type="ECO:0000256" key="1">
    <source>
        <dbReference type="SAM" id="MobiDB-lite"/>
    </source>
</evidence>
<dbReference type="Pfam" id="PF01047">
    <property type="entry name" value="MarR"/>
    <property type="match status" value="1"/>
</dbReference>
<comment type="caution">
    <text evidence="3">The sequence shown here is derived from an EMBL/GenBank/DDBJ whole genome shotgun (WGS) entry which is preliminary data.</text>
</comment>
<proteinExistence type="predicted"/>
<dbReference type="EMBL" id="BAABJP010000017">
    <property type="protein sequence ID" value="GAA5158957.1"/>
    <property type="molecule type" value="Genomic_DNA"/>
</dbReference>
<dbReference type="InterPro" id="IPR039422">
    <property type="entry name" value="MarR/SlyA-like"/>
</dbReference>
<evidence type="ECO:0000313" key="3">
    <source>
        <dbReference type="EMBL" id="GAA5158957.1"/>
    </source>
</evidence>
<name>A0ABP9QC95_9PSEU</name>
<dbReference type="PANTHER" id="PTHR33164:SF94">
    <property type="entry name" value="TRANSCRIPTIONAL REGULATORY PROTEIN-RELATED"/>
    <property type="match status" value="1"/>
</dbReference>
<feature type="domain" description="HTH marR-type" evidence="2">
    <location>
        <begin position="20"/>
        <end position="154"/>
    </location>
</feature>
<reference evidence="4" key="1">
    <citation type="journal article" date="2019" name="Int. J. Syst. Evol. Microbiol.">
        <title>The Global Catalogue of Microorganisms (GCM) 10K type strain sequencing project: providing services to taxonomists for standard genome sequencing and annotation.</title>
        <authorList>
            <consortium name="The Broad Institute Genomics Platform"/>
            <consortium name="The Broad Institute Genome Sequencing Center for Infectious Disease"/>
            <person name="Wu L."/>
            <person name="Ma J."/>
        </authorList>
    </citation>
    <scope>NUCLEOTIDE SEQUENCE [LARGE SCALE GENOMIC DNA]</scope>
    <source>
        <strain evidence="4">JCM 18303</strain>
    </source>
</reference>
<dbReference type="InterPro" id="IPR036388">
    <property type="entry name" value="WH-like_DNA-bd_sf"/>
</dbReference>
<organism evidence="3 4">
    <name type="scientific">Pseudonocardia eucalypti</name>
    <dbReference type="NCBI Taxonomy" id="648755"/>
    <lineage>
        <taxon>Bacteria</taxon>
        <taxon>Bacillati</taxon>
        <taxon>Actinomycetota</taxon>
        <taxon>Actinomycetes</taxon>
        <taxon>Pseudonocardiales</taxon>
        <taxon>Pseudonocardiaceae</taxon>
        <taxon>Pseudonocardia</taxon>
    </lineage>
</organism>
<keyword evidence="4" id="KW-1185">Reference proteome</keyword>
<sequence>MPTSDAATPQNGHEPPTPDPDDYARQLEAATRALLEVNEAVLQQMDRTVGIASIRALQALERRGPLLVTELGNELDMLASTASRLSDRLADAQLITRHVAPTNRRATQLQLAAAGRDILTELTEARTTALHAVTQHLSAKDRTALLTGARAFSHARNERLDQPASEAPRGSAAGPPHRQPRISAAQRAREPVEQARREPAPQTHLAERSHHTRGTRRSTTSTSNAG</sequence>
<dbReference type="PROSITE" id="PS50995">
    <property type="entry name" value="HTH_MARR_2"/>
    <property type="match status" value="1"/>
</dbReference>
<dbReference type="PANTHER" id="PTHR33164">
    <property type="entry name" value="TRANSCRIPTIONAL REGULATOR, MARR FAMILY"/>
    <property type="match status" value="1"/>
</dbReference>
<feature type="region of interest" description="Disordered" evidence="1">
    <location>
        <begin position="1"/>
        <end position="23"/>
    </location>
</feature>
<feature type="compositionally biased region" description="Polar residues" evidence="1">
    <location>
        <begin position="1"/>
        <end position="11"/>
    </location>
</feature>
<evidence type="ECO:0000259" key="2">
    <source>
        <dbReference type="PROSITE" id="PS50995"/>
    </source>
</evidence>
<dbReference type="InterPro" id="IPR036390">
    <property type="entry name" value="WH_DNA-bd_sf"/>
</dbReference>
<feature type="compositionally biased region" description="Low complexity" evidence="1">
    <location>
        <begin position="217"/>
        <end position="226"/>
    </location>
</feature>
<dbReference type="InterPro" id="IPR000835">
    <property type="entry name" value="HTH_MarR-typ"/>
</dbReference>
<dbReference type="RefSeq" id="WP_345702954.1">
    <property type="nucleotide sequence ID" value="NZ_BAABJP010000017.1"/>
</dbReference>
<feature type="compositionally biased region" description="Basic and acidic residues" evidence="1">
    <location>
        <begin position="187"/>
        <end position="209"/>
    </location>
</feature>
<accession>A0ABP9QC95</accession>
<dbReference type="Proteomes" id="UP001428817">
    <property type="component" value="Unassembled WGS sequence"/>
</dbReference>
<gene>
    <name evidence="3" type="ORF">GCM10023321_39300</name>
</gene>